<evidence type="ECO:0000313" key="2">
    <source>
        <dbReference type="EMBL" id="GAA3541576.1"/>
    </source>
</evidence>
<gene>
    <name evidence="2" type="primary">cobT_2</name>
    <name evidence="2" type="ORF">GCM10022394_21880</name>
</gene>
<organism evidence="2 3">
    <name type="scientific">Zobellella aerophila</name>
    <dbReference type="NCBI Taxonomy" id="870480"/>
    <lineage>
        <taxon>Bacteria</taxon>
        <taxon>Pseudomonadati</taxon>
        <taxon>Pseudomonadota</taxon>
        <taxon>Gammaproteobacteria</taxon>
        <taxon>Aeromonadales</taxon>
        <taxon>Aeromonadaceae</taxon>
        <taxon>Zobellella</taxon>
    </lineage>
</organism>
<dbReference type="PIRSF" id="PIRSF031715">
    <property type="entry name" value="Cob_chel_CobT"/>
    <property type="match status" value="1"/>
</dbReference>
<feature type="domain" description="Cobalamin biosynthesis protein CobT VWA" evidence="1">
    <location>
        <begin position="365"/>
        <end position="573"/>
    </location>
</feature>
<dbReference type="Pfam" id="PF06213">
    <property type="entry name" value="CobT"/>
    <property type="match status" value="1"/>
</dbReference>
<dbReference type="InterPro" id="IPR036465">
    <property type="entry name" value="vWFA_dom_sf"/>
</dbReference>
<dbReference type="InterPro" id="IPR025861">
    <property type="entry name" value="CobT_VWA_dom"/>
</dbReference>
<reference evidence="3" key="1">
    <citation type="journal article" date="2019" name="Int. J. Syst. Evol. Microbiol.">
        <title>The Global Catalogue of Microorganisms (GCM) 10K type strain sequencing project: providing services to taxonomists for standard genome sequencing and annotation.</title>
        <authorList>
            <consortium name="The Broad Institute Genomics Platform"/>
            <consortium name="The Broad Institute Genome Sequencing Center for Infectious Disease"/>
            <person name="Wu L."/>
            <person name="Ma J."/>
        </authorList>
    </citation>
    <scope>NUCLEOTIDE SEQUENCE [LARGE SCALE GENOMIC DNA]</scope>
    <source>
        <strain evidence="3">JCM 17110</strain>
    </source>
</reference>
<dbReference type="InterPro" id="IPR051928">
    <property type="entry name" value="NorD/CobT"/>
</dbReference>
<dbReference type="Gene3D" id="3.40.50.410">
    <property type="entry name" value="von Willebrand factor, type A domain"/>
    <property type="match status" value="1"/>
</dbReference>
<dbReference type="RefSeq" id="WP_344957858.1">
    <property type="nucleotide sequence ID" value="NZ_BAABCX010000002.1"/>
</dbReference>
<dbReference type="Proteomes" id="UP001500795">
    <property type="component" value="Unassembled WGS sequence"/>
</dbReference>
<sequence length="591" mass="67265">MTTPPTTPGLDQAQEERKQQRLEELSAALMRALSAQKDIRYRGHQLEWNGQPYPLRPPHLHPEPGKDDLGSFRGTADAIALRLRHNNPEIHRHWLPAQPVARLVFELLEQLRVESLVEPYHPGSKHNLHHRFTAWSNQFQASGQTENHIGLLLFTLAQMSWVQLGGGPLDEATEMQIESTRMFLLREIGPPFGLLRRNCQDQAAFAEQAQRIALCLHGMIDELSAEMLKNDERKADELADNTKKAFGLLLEPEGDGEDGLAQSQSQLELRLRQAAERLDYRIYTEQFDKQWPAEKRVRPELLRSLRETLDKRIQEQGLNLNLLTKKLRHLLARPRLSGWRFGEEDGRLDGRRLSTLVTSSADRRVFKQEQIEPHGDAVVTFLIDNSGSMRAHIESIAMLVDTLARALERVGAKVEILGFTTGHWNGGKPLRQWQRSGQPANPGRLNERCHVVYKTADTSWRRARPAIAALLKGDLFREGLDGEALQWAELRLLERNEQDRLLVVISDGCPMDTATHKVNEEDILDLHLRQVASRLERNGQLALCALGVGLDLSSYYRHSQLLDLNKSLDNRVFDEVLALMGRALGVRQTKR</sequence>
<dbReference type="PANTHER" id="PTHR41248">
    <property type="entry name" value="NORD PROTEIN"/>
    <property type="match status" value="1"/>
</dbReference>
<keyword evidence="3" id="KW-1185">Reference proteome</keyword>
<proteinExistence type="predicted"/>
<protein>
    <submittedName>
        <fullName evidence="2">Cobaltochelatase subunit CobT</fullName>
    </submittedName>
</protein>
<dbReference type="InterPro" id="IPR006538">
    <property type="entry name" value="CobT"/>
</dbReference>
<dbReference type="SUPFAM" id="SSF53300">
    <property type="entry name" value="vWA-like"/>
    <property type="match status" value="1"/>
</dbReference>
<dbReference type="EMBL" id="BAABCX010000002">
    <property type="protein sequence ID" value="GAA3541576.1"/>
    <property type="molecule type" value="Genomic_DNA"/>
</dbReference>
<name>A0ABP6VY22_9GAMM</name>
<accession>A0ABP6VY22</accession>
<dbReference type="Pfam" id="PF11775">
    <property type="entry name" value="CobT_C"/>
    <property type="match status" value="1"/>
</dbReference>
<dbReference type="PANTHER" id="PTHR41248:SF1">
    <property type="entry name" value="NORD PROTEIN"/>
    <property type="match status" value="1"/>
</dbReference>
<evidence type="ECO:0000313" key="3">
    <source>
        <dbReference type="Proteomes" id="UP001500795"/>
    </source>
</evidence>
<comment type="caution">
    <text evidence="2">The sequence shown here is derived from an EMBL/GenBank/DDBJ whole genome shotgun (WGS) entry which is preliminary data.</text>
</comment>
<evidence type="ECO:0000259" key="1">
    <source>
        <dbReference type="Pfam" id="PF11775"/>
    </source>
</evidence>